<feature type="chain" id="PRO_5044517677" description="Carboxylic ester hydrolase" evidence="4">
    <location>
        <begin position="22"/>
        <end position="539"/>
    </location>
</feature>
<dbReference type="InterPro" id="IPR029058">
    <property type="entry name" value="AB_hydrolase_fold"/>
</dbReference>
<evidence type="ECO:0000259" key="5">
    <source>
        <dbReference type="Pfam" id="PF00135"/>
    </source>
</evidence>
<feature type="signal peptide" evidence="4">
    <location>
        <begin position="1"/>
        <end position="21"/>
    </location>
</feature>
<keyword evidence="3" id="KW-1015">Disulfide bond</keyword>
<keyword evidence="7" id="KW-1185">Reference proteome</keyword>
<reference evidence="8" key="3">
    <citation type="submission" date="2025-04" db="UniProtKB">
        <authorList>
            <consortium name="RefSeq"/>
        </authorList>
    </citation>
    <scope>IDENTIFICATION</scope>
    <source>
        <strain evidence="8">CBS 781.70</strain>
    </source>
</reference>
<dbReference type="PROSITE" id="PS00122">
    <property type="entry name" value="CARBOXYLESTERASE_B_1"/>
    <property type="match status" value="1"/>
</dbReference>
<keyword evidence="2 4" id="KW-0378">Hydrolase</keyword>
<dbReference type="AlphaFoldDB" id="A0A6G1GI71"/>
<name>A0A6G1GI71_9PEZI</name>
<evidence type="ECO:0000256" key="2">
    <source>
        <dbReference type="ARBA" id="ARBA00022801"/>
    </source>
</evidence>
<evidence type="ECO:0000313" key="8">
    <source>
        <dbReference type="RefSeq" id="XP_033539191.1"/>
    </source>
</evidence>
<evidence type="ECO:0000313" key="7">
    <source>
        <dbReference type="Proteomes" id="UP000504638"/>
    </source>
</evidence>
<sequence>MLWSTRSLVALAASFTTFVQSCPAWTVGQEVETTSGKVKGIESPWPANSKVSAYLGIQYAEHPEGQLRFAAPKRFYGNGSIPGDKFVGYCFPFNHPKLTSHTSGTSALAAYGEGMGGGADHVYSEKCLSVNVWTKPQTGEAKKAVLVWIYGGGFSAGTSNAPFYDGGKLAAEEDVVVVSLNYRTNLFGFPGAPGIPEQNFGLLDQRVAVEWTRDNIAAFGGDPNRITLFGESAGGSSVDMYAYAWTKDPIVSGFIAQSGTAGILQSTGNVSSAWYQISRSVGCGGVEAGNATVDCMRQVDSAKLMDALGNISTGTGIAGVTSFGPMPDEKVVFRNYTTRGQAGNFIKKPLIVGNTDNEGGLFTYMASAAAGTSNSSGSGGLSLPTLPGGFNPIDLVLSCPSGPAALVRVQNKVPVWRFRYMGVWPNTALSPDTGAYHSSDVPMVFGATDRKRGASPNTPEQEATSKFIRHAWATFAKDPAAGLLGLDWPTYEPAKDTLLRIGYNNQSTLNLAKGDTYDAGCNLLGDLGAGLPGRRRRRV</sequence>
<dbReference type="EC" id="3.1.1.-" evidence="4"/>
<dbReference type="InterPro" id="IPR019826">
    <property type="entry name" value="Carboxylesterase_B_AS"/>
</dbReference>
<dbReference type="PANTHER" id="PTHR43918">
    <property type="entry name" value="ACETYLCHOLINESTERASE"/>
    <property type="match status" value="1"/>
</dbReference>
<dbReference type="InterPro" id="IPR000997">
    <property type="entry name" value="Cholinesterase"/>
</dbReference>
<dbReference type="GO" id="GO:0004104">
    <property type="term" value="F:cholinesterase activity"/>
    <property type="evidence" value="ECO:0007669"/>
    <property type="project" value="InterPro"/>
</dbReference>
<accession>A0A6G1GI71</accession>
<gene>
    <name evidence="6 8" type="ORF">P152DRAFT_487264</name>
</gene>
<dbReference type="OrthoDB" id="408631at2759"/>
<dbReference type="InterPro" id="IPR002018">
    <property type="entry name" value="CarbesteraseB"/>
</dbReference>
<protein>
    <recommendedName>
        <fullName evidence="4">Carboxylic ester hydrolase</fullName>
        <ecNumber evidence="4">3.1.1.-</ecNumber>
    </recommendedName>
</protein>
<dbReference type="InterPro" id="IPR050654">
    <property type="entry name" value="AChE-related_enzymes"/>
</dbReference>
<comment type="similarity">
    <text evidence="1 4">Belongs to the type-B carboxylesterase/lipase family.</text>
</comment>
<dbReference type="GeneID" id="54422664"/>
<reference evidence="6 8" key="1">
    <citation type="submission" date="2020-01" db="EMBL/GenBank/DDBJ databases">
        <authorList>
            <consortium name="DOE Joint Genome Institute"/>
            <person name="Haridas S."/>
            <person name="Albert R."/>
            <person name="Binder M."/>
            <person name="Bloem J."/>
            <person name="Labutti K."/>
            <person name="Salamov A."/>
            <person name="Andreopoulos B."/>
            <person name="Baker S.E."/>
            <person name="Barry K."/>
            <person name="Bills G."/>
            <person name="Bluhm B.H."/>
            <person name="Cannon C."/>
            <person name="Castanera R."/>
            <person name="Culley D.E."/>
            <person name="Daum C."/>
            <person name="Ezra D."/>
            <person name="Gonzalez J.B."/>
            <person name="Henrissat B."/>
            <person name="Kuo A."/>
            <person name="Liang C."/>
            <person name="Lipzen A."/>
            <person name="Lutzoni F."/>
            <person name="Magnuson J."/>
            <person name="Mondo S."/>
            <person name="Nolan M."/>
            <person name="Ohm R."/>
            <person name="Pangilinan J."/>
            <person name="Park H.-J."/>
            <person name="Ramirez L."/>
            <person name="Alfaro M."/>
            <person name="Sun H."/>
            <person name="Tritt A."/>
            <person name="Yoshinaga Y."/>
            <person name="Zwiers L.-H."/>
            <person name="Turgeon B.G."/>
            <person name="Goodwin S.B."/>
            <person name="Spatafora J.W."/>
            <person name="Crous P.W."/>
            <person name="Grigoriev I.V."/>
        </authorList>
    </citation>
    <scope>NUCLEOTIDE SEQUENCE</scope>
    <source>
        <strain evidence="6 8">CBS 781.70</strain>
    </source>
</reference>
<dbReference type="SUPFAM" id="SSF53474">
    <property type="entry name" value="alpha/beta-Hydrolases"/>
    <property type="match status" value="1"/>
</dbReference>
<proteinExistence type="inferred from homology"/>
<dbReference type="Proteomes" id="UP000504638">
    <property type="component" value="Unplaced"/>
</dbReference>
<evidence type="ECO:0000256" key="3">
    <source>
        <dbReference type="ARBA" id="ARBA00023157"/>
    </source>
</evidence>
<evidence type="ECO:0000256" key="4">
    <source>
        <dbReference type="RuleBase" id="RU361235"/>
    </source>
</evidence>
<dbReference type="PROSITE" id="PS51257">
    <property type="entry name" value="PROKAR_LIPOPROTEIN"/>
    <property type="match status" value="1"/>
</dbReference>
<feature type="domain" description="Carboxylesterase type B" evidence="5">
    <location>
        <begin position="29"/>
        <end position="369"/>
    </location>
</feature>
<dbReference type="PRINTS" id="PR00878">
    <property type="entry name" value="CHOLNESTRASE"/>
</dbReference>
<evidence type="ECO:0000313" key="6">
    <source>
        <dbReference type="EMBL" id="KAF1817560.1"/>
    </source>
</evidence>
<dbReference type="Gene3D" id="3.40.50.1820">
    <property type="entry name" value="alpha/beta hydrolase"/>
    <property type="match status" value="2"/>
</dbReference>
<dbReference type="Pfam" id="PF00135">
    <property type="entry name" value="COesterase"/>
    <property type="match status" value="1"/>
</dbReference>
<reference evidence="8" key="2">
    <citation type="submission" date="2020-04" db="EMBL/GenBank/DDBJ databases">
        <authorList>
            <consortium name="NCBI Genome Project"/>
        </authorList>
    </citation>
    <scope>NUCLEOTIDE SEQUENCE</scope>
    <source>
        <strain evidence="8">CBS 781.70</strain>
    </source>
</reference>
<dbReference type="RefSeq" id="XP_033539191.1">
    <property type="nucleotide sequence ID" value="XM_033682094.1"/>
</dbReference>
<keyword evidence="4" id="KW-0732">Signal</keyword>
<organism evidence="6">
    <name type="scientific">Eremomyces bilateralis CBS 781.70</name>
    <dbReference type="NCBI Taxonomy" id="1392243"/>
    <lineage>
        <taxon>Eukaryota</taxon>
        <taxon>Fungi</taxon>
        <taxon>Dikarya</taxon>
        <taxon>Ascomycota</taxon>
        <taxon>Pezizomycotina</taxon>
        <taxon>Dothideomycetes</taxon>
        <taxon>Dothideomycetes incertae sedis</taxon>
        <taxon>Eremomycetales</taxon>
        <taxon>Eremomycetaceae</taxon>
        <taxon>Eremomyces</taxon>
    </lineage>
</organism>
<dbReference type="EMBL" id="ML975149">
    <property type="protein sequence ID" value="KAF1817560.1"/>
    <property type="molecule type" value="Genomic_DNA"/>
</dbReference>
<evidence type="ECO:0000256" key="1">
    <source>
        <dbReference type="ARBA" id="ARBA00005964"/>
    </source>
</evidence>
<dbReference type="PANTHER" id="PTHR43918:SF4">
    <property type="entry name" value="CARBOXYLIC ESTER HYDROLASE"/>
    <property type="match status" value="1"/>
</dbReference>